<organism evidence="1 2">
    <name type="scientific">Aspergillus ellipticus CBS 707.79</name>
    <dbReference type="NCBI Taxonomy" id="1448320"/>
    <lineage>
        <taxon>Eukaryota</taxon>
        <taxon>Fungi</taxon>
        <taxon>Dikarya</taxon>
        <taxon>Ascomycota</taxon>
        <taxon>Pezizomycotina</taxon>
        <taxon>Eurotiomycetes</taxon>
        <taxon>Eurotiomycetidae</taxon>
        <taxon>Eurotiales</taxon>
        <taxon>Aspergillaceae</taxon>
        <taxon>Aspergillus</taxon>
        <taxon>Aspergillus subgen. Circumdati</taxon>
    </lineage>
</organism>
<dbReference type="VEuPathDB" id="FungiDB:BO71DRAFT_399587"/>
<sequence>MRQLQIERIAKMKQRFTDPHTNRPYCPTPYAETWFQNMMARLSADQEMSEAHGLRESQGSYHDDVTWGMIQRQWTTTTQRDLTERDLRSSLQLTDDWFSNRATVASDDFTPYPSGSSRAPPFGGLNQRQSVDVGCQVYETELRESSDQRRLLAKCSRRARKRSLSASIITHMRCRVRKSVHKLSKMLRK</sequence>
<name>A0A319DHX1_9EURO</name>
<dbReference type="AlphaFoldDB" id="A0A319DHX1"/>
<reference evidence="1 2" key="1">
    <citation type="submission" date="2018-02" db="EMBL/GenBank/DDBJ databases">
        <title>The genomes of Aspergillus section Nigri reveals drivers in fungal speciation.</title>
        <authorList>
            <consortium name="DOE Joint Genome Institute"/>
            <person name="Vesth T.C."/>
            <person name="Nybo J."/>
            <person name="Theobald S."/>
            <person name="Brandl J."/>
            <person name="Frisvad J.C."/>
            <person name="Nielsen K.F."/>
            <person name="Lyhne E.K."/>
            <person name="Kogle M.E."/>
            <person name="Kuo A."/>
            <person name="Riley R."/>
            <person name="Clum A."/>
            <person name="Nolan M."/>
            <person name="Lipzen A."/>
            <person name="Salamov A."/>
            <person name="Henrissat B."/>
            <person name="Wiebenga A."/>
            <person name="De vries R.P."/>
            <person name="Grigoriev I.V."/>
            <person name="Mortensen U.H."/>
            <person name="Andersen M.R."/>
            <person name="Baker S.E."/>
        </authorList>
    </citation>
    <scope>NUCLEOTIDE SEQUENCE [LARGE SCALE GENOMIC DNA]</scope>
    <source>
        <strain evidence="1 2">CBS 707.79</strain>
    </source>
</reference>
<dbReference type="EMBL" id="KZ825888">
    <property type="protein sequence ID" value="PYH93667.1"/>
    <property type="molecule type" value="Genomic_DNA"/>
</dbReference>
<proteinExistence type="predicted"/>
<dbReference type="OrthoDB" id="4506906at2759"/>
<protein>
    <submittedName>
        <fullName evidence="1">Uncharacterized protein</fullName>
    </submittedName>
</protein>
<evidence type="ECO:0000313" key="1">
    <source>
        <dbReference type="EMBL" id="PYH93667.1"/>
    </source>
</evidence>
<accession>A0A319DHX1</accession>
<dbReference type="Proteomes" id="UP000247810">
    <property type="component" value="Unassembled WGS sequence"/>
</dbReference>
<evidence type="ECO:0000313" key="2">
    <source>
        <dbReference type="Proteomes" id="UP000247810"/>
    </source>
</evidence>
<gene>
    <name evidence="1" type="ORF">BO71DRAFT_399587</name>
</gene>
<keyword evidence="2" id="KW-1185">Reference proteome</keyword>